<dbReference type="SUPFAM" id="SSF55729">
    <property type="entry name" value="Acyl-CoA N-acyltransferases (Nat)"/>
    <property type="match status" value="1"/>
</dbReference>
<evidence type="ECO:0000256" key="3">
    <source>
        <dbReference type="ARBA" id="ARBA00020586"/>
    </source>
</evidence>
<dbReference type="Proteomes" id="UP001432011">
    <property type="component" value="Chromosome"/>
</dbReference>
<name>A0ABZ1SJS1_9ACTN</name>
<evidence type="ECO:0000313" key="6">
    <source>
        <dbReference type="EMBL" id="WUP73245.1"/>
    </source>
</evidence>
<evidence type="ECO:0000259" key="5">
    <source>
        <dbReference type="SMART" id="SM01006"/>
    </source>
</evidence>
<dbReference type="PANTHER" id="PTHR31438:SF1">
    <property type="entry name" value="LYSINE N-ACYLTRANSFERASE C17G9.06C-RELATED"/>
    <property type="match status" value="1"/>
</dbReference>
<dbReference type="InterPro" id="IPR016181">
    <property type="entry name" value="Acyl_CoA_acyltransferase"/>
</dbReference>
<evidence type="ECO:0000256" key="1">
    <source>
        <dbReference type="ARBA" id="ARBA00003818"/>
    </source>
</evidence>
<keyword evidence="7" id="KW-1185">Reference proteome</keyword>
<dbReference type="Gene3D" id="3.40.630.30">
    <property type="match status" value="1"/>
</dbReference>
<sequence>MSDVLFRRTDGRVGELAVRHLDPEADAVTVHLWVTHPKAVFWMMQDADVARVEKEYREIVEHPHRDAYLGLVNGRPAFLAERYDPARVELAGLYDAEEGDVGMHFLCAPAETPIHGFTLAVITTVMELLFADPATRRVVVEPDVRNTAVHALNAAVGFEVVGTIAKPEKDALLSVCTRERFRAAAREVHA</sequence>
<dbReference type="EMBL" id="CP108085">
    <property type="protein sequence ID" value="WUP73245.1"/>
    <property type="molecule type" value="Genomic_DNA"/>
</dbReference>
<organism evidence="6 7">
    <name type="scientific">Microbispora hainanensis</name>
    <dbReference type="NCBI Taxonomy" id="568844"/>
    <lineage>
        <taxon>Bacteria</taxon>
        <taxon>Bacillati</taxon>
        <taxon>Actinomycetota</taxon>
        <taxon>Actinomycetes</taxon>
        <taxon>Streptosporangiales</taxon>
        <taxon>Streptosporangiaceae</taxon>
        <taxon>Microbispora</taxon>
    </lineage>
</organism>
<dbReference type="PANTHER" id="PTHR31438">
    <property type="entry name" value="LYSINE N-ACYLTRANSFERASE C17G9.06C-RELATED"/>
    <property type="match status" value="1"/>
</dbReference>
<dbReference type="Pfam" id="PF13523">
    <property type="entry name" value="Acetyltransf_8"/>
    <property type="match status" value="1"/>
</dbReference>
<dbReference type="RefSeq" id="WP_328708737.1">
    <property type="nucleotide sequence ID" value="NZ_CP108085.1"/>
</dbReference>
<comment type="function">
    <text evidence="1">Acyltransferase required for the direct transfer of medium- to long-chain fatty acyl moieties from a carrier protein (MbtL) on to the epsilon-amino group of lysine residue in the mycobactin core.</text>
</comment>
<evidence type="ECO:0000256" key="4">
    <source>
        <dbReference type="ARBA" id="ARBA00031122"/>
    </source>
</evidence>
<proteinExistence type="predicted"/>
<accession>A0ABZ1SJS1</accession>
<evidence type="ECO:0000256" key="2">
    <source>
        <dbReference type="ARBA" id="ARBA00005102"/>
    </source>
</evidence>
<dbReference type="InterPro" id="IPR019432">
    <property type="entry name" value="Acyltransferase_MbtK/IucB-like"/>
</dbReference>
<feature type="domain" description="Acyltransferase MbtK/IucB-like conserved" evidence="5">
    <location>
        <begin position="19"/>
        <end position="66"/>
    </location>
</feature>
<dbReference type="SMART" id="SM01006">
    <property type="entry name" value="AlcB"/>
    <property type="match status" value="1"/>
</dbReference>
<evidence type="ECO:0000313" key="7">
    <source>
        <dbReference type="Proteomes" id="UP001432011"/>
    </source>
</evidence>
<comment type="pathway">
    <text evidence="2">Siderophore biosynthesis; mycobactin biosynthesis.</text>
</comment>
<reference evidence="6" key="1">
    <citation type="submission" date="2022-10" db="EMBL/GenBank/DDBJ databases">
        <title>The complete genomes of actinobacterial strains from the NBC collection.</title>
        <authorList>
            <person name="Joergensen T.S."/>
            <person name="Alvarez Arevalo M."/>
            <person name="Sterndorff E.B."/>
            <person name="Faurdal D."/>
            <person name="Vuksanovic O."/>
            <person name="Mourched A.-S."/>
            <person name="Charusanti P."/>
            <person name="Shaw S."/>
            <person name="Blin K."/>
            <person name="Weber T."/>
        </authorList>
    </citation>
    <scope>NUCLEOTIDE SEQUENCE</scope>
    <source>
        <strain evidence="6">NBC_00254</strain>
    </source>
</reference>
<protein>
    <recommendedName>
        <fullName evidence="3">Lysine N-acyltransferase MbtK</fullName>
    </recommendedName>
    <alternativeName>
        <fullName evidence="4">Mycobactin synthase protein K</fullName>
    </alternativeName>
</protein>
<gene>
    <name evidence="6" type="ORF">OG913_28075</name>
</gene>